<comment type="caution">
    <text evidence="2">The sequence shown here is derived from an EMBL/GenBank/DDBJ whole genome shotgun (WGS) entry which is preliminary data.</text>
</comment>
<keyword evidence="3" id="KW-1185">Reference proteome</keyword>
<evidence type="ECO:0000313" key="2">
    <source>
        <dbReference type="EMBL" id="CAG8836184.1"/>
    </source>
</evidence>
<gene>
    <name evidence="2" type="ORF">GMARGA_LOCUS32910</name>
</gene>
<name>A0ABN7WP05_GIGMA</name>
<dbReference type="EMBL" id="CAJVQB010053024">
    <property type="protein sequence ID" value="CAG8836184.1"/>
    <property type="molecule type" value="Genomic_DNA"/>
</dbReference>
<organism evidence="2 3">
    <name type="scientific">Gigaspora margarita</name>
    <dbReference type="NCBI Taxonomy" id="4874"/>
    <lineage>
        <taxon>Eukaryota</taxon>
        <taxon>Fungi</taxon>
        <taxon>Fungi incertae sedis</taxon>
        <taxon>Mucoromycota</taxon>
        <taxon>Glomeromycotina</taxon>
        <taxon>Glomeromycetes</taxon>
        <taxon>Diversisporales</taxon>
        <taxon>Gigasporaceae</taxon>
        <taxon>Gigaspora</taxon>
    </lineage>
</organism>
<sequence length="88" mass="9996">NNAAKDNDEVNYESTGFGENYDDENGNNNCDNNNNNKSQTNSFTRSRSRSLFTSLSILRVTQQVDNTQGFQNNGLNLNFINCKVKNFF</sequence>
<evidence type="ECO:0000256" key="1">
    <source>
        <dbReference type="SAM" id="MobiDB-lite"/>
    </source>
</evidence>
<dbReference type="Proteomes" id="UP000789901">
    <property type="component" value="Unassembled WGS sequence"/>
</dbReference>
<proteinExistence type="predicted"/>
<accession>A0ABN7WP05</accession>
<reference evidence="2 3" key="1">
    <citation type="submission" date="2021-06" db="EMBL/GenBank/DDBJ databases">
        <authorList>
            <person name="Kallberg Y."/>
            <person name="Tangrot J."/>
            <person name="Rosling A."/>
        </authorList>
    </citation>
    <scope>NUCLEOTIDE SEQUENCE [LARGE SCALE GENOMIC DNA]</scope>
    <source>
        <strain evidence="2 3">120-4 pot B 10/14</strain>
    </source>
</reference>
<feature type="non-terminal residue" evidence="2">
    <location>
        <position position="1"/>
    </location>
</feature>
<feature type="region of interest" description="Disordered" evidence="1">
    <location>
        <begin position="1"/>
        <end position="47"/>
    </location>
</feature>
<evidence type="ECO:0000313" key="3">
    <source>
        <dbReference type="Proteomes" id="UP000789901"/>
    </source>
</evidence>
<feature type="compositionally biased region" description="Low complexity" evidence="1">
    <location>
        <begin position="26"/>
        <end position="47"/>
    </location>
</feature>
<protein>
    <submittedName>
        <fullName evidence="2">7110_t:CDS:1</fullName>
    </submittedName>
</protein>